<evidence type="ECO:0000256" key="3">
    <source>
        <dbReference type="PROSITE-ProRule" id="PRU00339"/>
    </source>
</evidence>
<evidence type="ECO:0000313" key="5">
    <source>
        <dbReference type="EMBL" id="MCV9386743.1"/>
    </source>
</evidence>
<feature type="repeat" description="TPR" evidence="3">
    <location>
        <begin position="381"/>
        <end position="414"/>
    </location>
</feature>
<dbReference type="Pfam" id="PF13181">
    <property type="entry name" value="TPR_8"/>
    <property type="match status" value="1"/>
</dbReference>
<evidence type="ECO:0000256" key="1">
    <source>
        <dbReference type="ARBA" id="ARBA00022737"/>
    </source>
</evidence>
<dbReference type="PROSITE" id="PS50005">
    <property type="entry name" value="TPR"/>
    <property type="match status" value="3"/>
</dbReference>
<dbReference type="InterPro" id="IPR011990">
    <property type="entry name" value="TPR-like_helical_dom_sf"/>
</dbReference>
<dbReference type="PANTHER" id="PTHR12558:SF13">
    <property type="entry name" value="CELL DIVISION CYCLE PROTEIN 27 HOMOLOG"/>
    <property type="match status" value="1"/>
</dbReference>
<gene>
    <name evidence="5" type="ORF">N7U62_08720</name>
</gene>
<evidence type="ECO:0000259" key="4">
    <source>
        <dbReference type="Pfam" id="PF25068"/>
    </source>
</evidence>
<dbReference type="Gene3D" id="1.25.40.10">
    <property type="entry name" value="Tetratricopeptide repeat domain"/>
    <property type="match status" value="3"/>
</dbReference>
<dbReference type="PANTHER" id="PTHR12558">
    <property type="entry name" value="CELL DIVISION CYCLE 16,23,27"/>
    <property type="match status" value="1"/>
</dbReference>
<proteinExistence type="predicted"/>
<keyword evidence="1" id="KW-0677">Repeat</keyword>
<keyword evidence="2 3" id="KW-0802">TPR repeat</keyword>
<dbReference type="Pfam" id="PF13174">
    <property type="entry name" value="TPR_6"/>
    <property type="match status" value="1"/>
</dbReference>
<dbReference type="Pfam" id="PF25068">
    <property type="entry name" value="ARM_TT21_4th"/>
    <property type="match status" value="1"/>
</dbReference>
<dbReference type="EMBL" id="JAOYOD010000001">
    <property type="protein sequence ID" value="MCV9386743.1"/>
    <property type="molecule type" value="Genomic_DNA"/>
</dbReference>
<protein>
    <submittedName>
        <fullName evidence="5">Tetratricopeptide repeat protein</fullName>
    </submittedName>
</protein>
<dbReference type="PROSITE" id="PS50293">
    <property type="entry name" value="TPR_REGION"/>
    <property type="match status" value="1"/>
</dbReference>
<evidence type="ECO:0000256" key="2">
    <source>
        <dbReference type="ARBA" id="ARBA00022803"/>
    </source>
</evidence>
<evidence type="ECO:0000313" key="6">
    <source>
        <dbReference type="Proteomes" id="UP001300692"/>
    </source>
</evidence>
<comment type="caution">
    <text evidence="5">The sequence shown here is derived from an EMBL/GenBank/DDBJ whole genome shotgun (WGS) entry which is preliminary data.</text>
</comment>
<feature type="repeat" description="TPR" evidence="3">
    <location>
        <begin position="347"/>
        <end position="380"/>
    </location>
</feature>
<dbReference type="Pfam" id="PF13432">
    <property type="entry name" value="TPR_16"/>
    <property type="match status" value="1"/>
</dbReference>
<dbReference type="SMART" id="SM00028">
    <property type="entry name" value="TPR"/>
    <property type="match status" value="4"/>
</dbReference>
<dbReference type="InterPro" id="IPR019734">
    <property type="entry name" value="TPR_rpt"/>
</dbReference>
<accession>A0ABT3CU34</accession>
<organism evidence="5 6">
    <name type="scientific">Reichenbachiella ulvae</name>
    <dbReference type="NCBI Taxonomy" id="2980104"/>
    <lineage>
        <taxon>Bacteria</taxon>
        <taxon>Pseudomonadati</taxon>
        <taxon>Bacteroidota</taxon>
        <taxon>Cytophagia</taxon>
        <taxon>Cytophagales</taxon>
        <taxon>Reichenbachiellaceae</taxon>
        <taxon>Reichenbachiella</taxon>
    </lineage>
</organism>
<dbReference type="SUPFAM" id="SSF48452">
    <property type="entry name" value="TPR-like"/>
    <property type="match status" value="2"/>
</dbReference>
<feature type="domain" description="Tetratricopeptide repeat protein 21A/21B fourth ARM" evidence="4">
    <location>
        <begin position="602"/>
        <end position="706"/>
    </location>
</feature>
<dbReference type="Proteomes" id="UP001300692">
    <property type="component" value="Unassembled WGS sequence"/>
</dbReference>
<keyword evidence="6" id="KW-1185">Reference proteome</keyword>
<name>A0ABT3CU34_9BACT</name>
<dbReference type="InterPro" id="IPR056836">
    <property type="entry name" value="ARM_TT21_4th"/>
</dbReference>
<sequence length="746" mass="85842">MKKDYWLIVAVVLILCSVEIQAQEASKAKILVESFVSPRQQSDQTRILGETITLGLKNSISLGGLYRCDQSSGNRMQNSYSYSYDTLRYDYVIRGEFFVTTYDFFIKTSIVRVGSTTDIIVDQTYLSPKTGKLEDVLMVVHELSKDIQKKIAVLEKEKKSKAAQTVKVIGVVASSSSDAKSNKFYQKTLDQVNYVVSQRLQDNTKMRFKKYDELSACQFKPFDPVKLILDHQLNALIQCEYSLDEALNLTLKAKLFFGPAENEQTEVSLVPLSLNLNQDVESIIASHIENSLGLILTDGGQWNVEEINKKWSLKHYKQEYEQYMEAEAYSSAVAIAQKAITEYGRDAEINRQLANALVANRQVEQSIPVYTKATEIDPKDELAWSGLADSYFAMGNNKKALEAYEKAIKLDPENKAYLYSVGRILYFQEQYEEAIEYLEKANLRSYDELIYLASAYNHTGSYDKAIDIYYELFSEYPSSEEIRDSFLDTYLRKAEDDFQQPEPDYNVIIAYLQDAIAYFEDPNVYQYLLAAYNRSMQFDDARVLIAEAIEEGYLKPEVYFYQANDLRDMKDENGNHSLPHHEQAIYFLKKYQQYDNKAYVNQRIGGTYFRLQQYDSAIVYYKIALKKDNRPGNYLNLAELLTMQGQYEESSDNCRAVQQTKGLGNDEISNGYRAIALYLMVCNSYLSGDKTPDSLTQLEQLMDSQPLKLQWSFTTFRLWLHQSDQVDKKSAKYLDELSEKLQASSY</sequence>
<reference evidence="5 6" key="1">
    <citation type="submission" date="2022-10" db="EMBL/GenBank/DDBJ databases">
        <title>Comparative genomics and taxonomic characterization of three novel marine species of genus Reichenbachiella exhibiting antioxidant and polysaccharide degradation activities.</title>
        <authorList>
            <person name="Muhammad N."/>
            <person name="Lee Y.-J."/>
            <person name="Ko J."/>
            <person name="Kim S.-G."/>
        </authorList>
    </citation>
    <scope>NUCLEOTIDE SEQUENCE [LARGE SCALE GENOMIC DNA]</scope>
    <source>
        <strain evidence="5 6">ABR2-5</strain>
    </source>
</reference>
<dbReference type="RefSeq" id="WP_264137578.1">
    <property type="nucleotide sequence ID" value="NZ_JAOYOD010000001.1"/>
</dbReference>
<feature type="repeat" description="TPR" evidence="3">
    <location>
        <begin position="446"/>
        <end position="479"/>
    </location>
</feature>